<proteinExistence type="predicted"/>
<evidence type="ECO:0000256" key="1">
    <source>
        <dbReference type="SAM" id="SignalP"/>
    </source>
</evidence>
<dbReference type="Gene3D" id="2.60.120.260">
    <property type="entry name" value="Galactose-binding domain-like"/>
    <property type="match status" value="1"/>
</dbReference>
<gene>
    <name evidence="3" type="ORF">SAMN05216191_103270</name>
</gene>
<dbReference type="GO" id="GO:0005975">
    <property type="term" value="P:carbohydrate metabolic process"/>
    <property type="evidence" value="ECO:0007669"/>
    <property type="project" value="InterPro"/>
</dbReference>
<dbReference type="PANTHER" id="PTHR47791:SF3">
    <property type="entry name" value="MEIOTICALLY UP-REGULATED GENE 191 PROTEIN"/>
    <property type="match status" value="1"/>
</dbReference>
<dbReference type="PANTHER" id="PTHR47791">
    <property type="entry name" value="MEIOTICALLY UP-REGULATED GENE 191 PROTEIN"/>
    <property type="match status" value="1"/>
</dbReference>
<keyword evidence="1" id="KW-0732">Signal</keyword>
<dbReference type="SUPFAM" id="SSF49785">
    <property type="entry name" value="Galactose-binding domain-like"/>
    <property type="match status" value="1"/>
</dbReference>
<dbReference type="InterPro" id="IPR008979">
    <property type="entry name" value="Galactose-bd-like_sf"/>
</dbReference>
<name>A0A1G9KIM8_9BACL</name>
<dbReference type="EMBL" id="FNGM01000003">
    <property type="protein sequence ID" value="SDL49295.1"/>
    <property type="molecule type" value="Genomic_DNA"/>
</dbReference>
<dbReference type="Proteomes" id="UP000182783">
    <property type="component" value="Unassembled WGS sequence"/>
</dbReference>
<dbReference type="InterPro" id="IPR053169">
    <property type="entry name" value="MUG_Protein"/>
</dbReference>
<dbReference type="Pfam" id="PF16990">
    <property type="entry name" value="CBM_35"/>
    <property type="match status" value="1"/>
</dbReference>
<dbReference type="InterPro" id="IPR005198">
    <property type="entry name" value="Glyco_hydro_76"/>
</dbReference>
<dbReference type="Gene3D" id="1.50.10.20">
    <property type="match status" value="1"/>
</dbReference>
<dbReference type="Pfam" id="PF03663">
    <property type="entry name" value="Glyco_hydro_76"/>
    <property type="match status" value="1"/>
</dbReference>
<reference evidence="3 4" key="1">
    <citation type="submission" date="2016-10" db="EMBL/GenBank/DDBJ databases">
        <authorList>
            <person name="de Groot N.N."/>
        </authorList>
    </citation>
    <scope>NUCLEOTIDE SEQUENCE [LARGE SCALE GENOMIC DNA]</scope>
    <source>
        <strain evidence="3 4">CGMCC 1.10239</strain>
    </source>
</reference>
<dbReference type="AlphaFoldDB" id="A0A1G9KIM8"/>
<feature type="domain" description="CBM6" evidence="2">
    <location>
        <begin position="389"/>
        <end position="515"/>
    </location>
</feature>
<dbReference type="PROSITE" id="PS51175">
    <property type="entry name" value="CBM6"/>
    <property type="match status" value="1"/>
</dbReference>
<feature type="chain" id="PRO_5038872120" evidence="1">
    <location>
        <begin position="27"/>
        <end position="520"/>
    </location>
</feature>
<protein>
    <submittedName>
        <fullName evidence="3">Predicted alpha-1,6-mannanase, GH76 family</fullName>
    </submittedName>
</protein>
<accession>A0A1G9KIM8</accession>
<evidence type="ECO:0000313" key="4">
    <source>
        <dbReference type="Proteomes" id="UP000182783"/>
    </source>
</evidence>
<evidence type="ECO:0000313" key="3">
    <source>
        <dbReference type="EMBL" id="SDL49295.1"/>
    </source>
</evidence>
<dbReference type="GO" id="GO:0030246">
    <property type="term" value="F:carbohydrate binding"/>
    <property type="evidence" value="ECO:0007669"/>
    <property type="project" value="InterPro"/>
</dbReference>
<dbReference type="InterPro" id="IPR008928">
    <property type="entry name" value="6-hairpin_glycosidase_sf"/>
</dbReference>
<feature type="signal peptide" evidence="1">
    <location>
        <begin position="1"/>
        <end position="26"/>
    </location>
</feature>
<organism evidence="3 4">
    <name type="scientific">Paenibacillus jilunlii</name>
    <dbReference type="NCBI Taxonomy" id="682956"/>
    <lineage>
        <taxon>Bacteria</taxon>
        <taxon>Bacillati</taxon>
        <taxon>Bacillota</taxon>
        <taxon>Bacilli</taxon>
        <taxon>Bacillales</taxon>
        <taxon>Paenibacillaceae</taxon>
        <taxon>Paenibacillus</taxon>
    </lineage>
</organism>
<sequence length="520" mass="56679">MNVIIWKKLCSAALPAVLALSLLAPAGSRQAEAFTTSNADDAMAALVNVFYDPSAKYFYVNSDHQIHSEHAHGPDGGLYTDFWWEAQLWETVMDAYERTNSPVYRTMIDDIYAGFNNKYPDMMANPFNDDLGWWALACMRAYELTGTAEYRNRGSFLFGQIYAEWDTVYGGGIWWRRDAHTPGQANAQKNMATNAPMVMTAVKLRNAYNDPAYLTKAAQIYNWSKTTLVNGSKVNDHIEGTGSGLVKDWDFTYNYGTFLGAAVSMYQATGTASYLTDANTAAQYVVNKMVSAQSLMYEGENDAAGFKMVFVRNLNRLRVQGGQSQYLSFLQQNATQAWNHRRASDQIIGSDWLYPTGTAYVQSLAAAAGASILQLVPADGYTGYIAGNGAYEAENARRTLASGGGMINESTNAGFTGRGYVGGWNTNGTSLDFYVNQNTAGTKTVTFRYAAAAGNASRYVKVNGVVVSANLVFNSTSSWSTYGTVSVTIPLNAGSNTIQLGYDSTLGNSNYLNVDLLSGL</sequence>
<dbReference type="InterPro" id="IPR005084">
    <property type="entry name" value="CBM6"/>
</dbReference>
<dbReference type="SUPFAM" id="SSF48208">
    <property type="entry name" value="Six-hairpin glycosidases"/>
    <property type="match status" value="1"/>
</dbReference>
<dbReference type="OrthoDB" id="6387072at2"/>
<evidence type="ECO:0000259" key="2">
    <source>
        <dbReference type="PROSITE" id="PS51175"/>
    </source>
</evidence>